<accession>A0A5N6KWE7</accession>
<dbReference type="Gene3D" id="3.30.530.20">
    <property type="match status" value="1"/>
</dbReference>
<comment type="caution">
    <text evidence="2">The sequence shown here is derived from an EMBL/GenBank/DDBJ whole genome shotgun (WGS) entry which is preliminary data.</text>
</comment>
<gene>
    <name evidence="2" type="ORF">FH972_023721</name>
</gene>
<dbReference type="EMBL" id="VIBQ01000014">
    <property type="protein sequence ID" value="KAB8349706.1"/>
    <property type="molecule type" value="Genomic_DNA"/>
</dbReference>
<dbReference type="SUPFAM" id="SSF56300">
    <property type="entry name" value="Metallo-dependent phosphatases"/>
    <property type="match status" value="1"/>
</dbReference>
<sequence>MATQSVQIYPIPQAQQSPHGKEAPILSLSSYVLINCPAEKVFELFRDTSTWPAWNTFVPECGVNRSKDSKSSLPEAKLDSGDGMAMQVKMTADANLRAQGGVVTDRVDTPGEDDIFRIQWESKGMPKMMLRTLRTTEVVPIGPNECEFRTWEVMAGPLAYVVKNIPARRSGFICACAAICDHFHTSDPLHFAVETSWIPLNIPTKCETRMSCDVHLETFPSYSHYKHRLTDAPCLFLLGDIGHVASPQLFNLFTTLLDHHDFVFYLLGNHDPKDLTLEDAKSKVRSFEARMAAVSATRTIGKFVFLDQTRFDLDSETTVLGCTLFTHIEDAQKETISMRMVDFRDTKGWTVDQHNAAHSSDLAWLNSQVAAISHNEPLRRIAIMTHHSPSIDGRANDPRHEGSTGTSGFVTDLSKEVCWTSKSVSVWAFGHTHWNCDFIDEETGKRVFTNQRGYWKSQKESFDEDATCLLSDGRVFRSKALAEIDEDDQHAQTLSQSDFREESTKRIPGYRRLFQRWLTRDKKRP</sequence>
<reference evidence="2 3" key="1">
    <citation type="submission" date="2019-06" db="EMBL/GenBank/DDBJ databases">
        <title>A chromosomal-level reference genome of Carpinus fangiana (Coryloideae, Betulaceae).</title>
        <authorList>
            <person name="Yang X."/>
            <person name="Wang Z."/>
            <person name="Zhang L."/>
            <person name="Hao G."/>
            <person name="Liu J."/>
            <person name="Yang Y."/>
        </authorList>
    </citation>
    <scope>NUCLEOTIDE SEQUENCE [LARGE SCALE GENOMIC DNA]</scope>
    <source>
        <strain evidence="2">Cfa_2016G</strain>
        <tissue evidence="2">Leaf</tissue>
    </source>
</reference>
<keyword evidence="3" id="KW-1185">Reference proteome</keyword>
<protein>
    <submittedName>
        <fullName evidence="2">Uncharacterized protein</fullName>
    </submittedName>
</protein>
<proteinExistence type="predicted"/>
<dbReference type="SUPFAM" id="SSF55961">
    <property type="entry name" value="Bet v1-like"/>
    <property type="match status" value="1"/>
</dbReference>
<dbReference type="InterPro" id="IPR023393">
    <property type="entry name" value="START-like_dom_sf"/>
</dbReference>
<evidence type="ECO:0000256" key="1">
    <source>
        <dbReference type="SAM" id="MobiDB-lite"/>
    </source>
</evidence>
<feature type="region of interest" description="Disordered" evidence="1">
    <location>
        <begin position="1"/>
        <end position="20"/>
    </location>
</feature>
<name>A0A5N6KWE7_9ROSI</name>
<dbReference type="InterPro" id="IPR029052">
    <property type="entry name" value="Metallo-depent_PP-like"/>
</dbReference>
<dbReference type="PANTHER" id="PTHR37844">
    <property type="entry name" value="SER/THR PROTEIN PHOSPHATASE SUPERFAMILY (AFU_ORTHOLOGUE AFUA_1G14840)"/>
    <property type="match status" value="1"/>
</dbReference>
<dbReference type="Gene3D" id="3.60.21.10">
    <property type="match status" value="1"/>
</dbReference>
<feature type="compositionally biased region" description="Polar residues" evidence="1">
    <location>
        <begin position="1"/>
        <end position="18"/>
    </location>
</feature>
<evidence type="ECO:0000313" key="3">
    <source>
        <dbReference type="Proteomes" id="UP000327013"/>
    </source>
</evidence>
<dbReference type="OrthoDB" id="550558at2759"/>
<evidence type="ECO:0000313" key="2">
    <source>
        <dbReference type="EMBL" id="KAB8349706.1"/>
    </source>
</evidence>
<dbReference type="AlphaFoldDB" id="A0A5N6KWE7"/>
<dbReference type="Proteomes" id="UP000327013">
    <property type="component" value="Unassembled WGS sequence"/>
</dbReference>
<dbReference type="PANTHER" id="PTHR37844:SF2">
    <property type="entry name" value="SER_THR PROTEIN PHOSPHATASE SUPERFAMILY (AFU_ORTHOLOGUE AFUA_1G14840)"/>
    <property type="match status" value="1"/>
</dbReference>
<organism evidence="2 3">
    <name type="scientific">Carpinus fangiana</name>
    <dbReference type="NCBI Taxonomy" id="176857"/>
    <lineage>
        <taxon>Eukaryota</taxon>
        <taxon>Viridiplantae</taxon>
        <taxon>Streptophyta</taxon>
        <taxon>Embryophyta</taxon>
        <taxon>Tracheophyta</taxon>
        <taxon>Spermatophyta</taxon>
        <taxon>Magnoliopsida</taxon>
        <taxon>eudicotyledons</taxon>
        <taxon>Gunneridae</taxon>
        <taxon>Pentapetalae</taxon>
        <taxon>rosids</taxon>
        <taxon>fabids</taxon>
        <taxon>Fagales</taxon>
        <taxon>Betulaceae</taxon>
        <taxon>Carpinus</taxon>
    </lineage>
</organism>